<protein>
    <recommendedName>
        <fullName evidence="1">Tc1-like transposase DDE domain-containing protein</fullName>
    </recommendedName>
</protein>
<dbReference type="InterPro" id="IPR038717">
    <property type="entry name" value="Tc1-like_DDE_dom"/>
</dbReference>
<reference evidence="2" key="1">
    <citation type="submission" date="2019-03" db="EMBL/GenBank/DDBJ databases">
        <title>Single cell metagenomics reveals metabolic interactions within the superorganism composed of flagellate Streblomastix strix and complex community of Bacteroidetes bacteria on its surface.</title>
        <authorList>
            <person name="Treitli S.C."/>
            <person name="Kolisko M."/>
            <person name="Husnik F."/>
            <person name="Keeling P."/>
            <person name="Hampl V."/>
        </authorList>
    </citation>
    <scope>NUCLEOTIDE SEQUENCE</scope>
    <source>
        <strain evidence="2">STM</strain>
    </source>
</reference>
<dbReference type="AlphaFoldDB" id="A0A5J4R3H8"/>
<accession>A0A5J4R3H8</accession>
<organism evidence="2">
    <name type="scientific">termite gut metagenome</name>
    <dbReference type="NCBI Taxonomy" id="433724"/>
    <lineage>
        <taxon>unclassified sequences</taxon>
        <taxon>metagenomes</taxon>
        <taxon>organismal metagenomes</taxon>
    </lineage>
</organism>
<evidence type="ECO:0000313" key="2">
    <source>
        <dbReference type="EMBL" id="KAA6327824.1"/>
    </source>
</evidence>
<sequence length="53" mass="6249">MVLDNVKFHHAKRLKPVLERYSHRIELVFLLPHSPGLESHRKSLVVNEKEGYT</sequence>
<feature type="domain" description="Tc1-like transposase DDE" evidence="1">
    <location>
        <begin position="1"/>
        <end position="37"/>
    </location>
</feature>
<gene>
    <name evidence="2" type="ORF">EZS27_023214</name>
</gene>
<dbReference type="EMBL" id="SNRY01001923">
    <property type="protein sequence ID" value="KAA6327824.1"/>
    <property type="molecule type" value="Genomic_DNA"/>
</dbReference>
<proteinExistence type="predicted"/>
<comment type="caution">
    <text evidence="2">The sequence shown here is derived from an EMBL/GenBank/DDBJ whole genome shotgun (WGS) entry which is preliminary data.</text>
</comment>
<evidence type="ECO:0000259" key="1">
    <source>
        <dbReference type="Pfam" id="PF13358"/>
    </source>
</evidence>
<dbReference type="Pfam" id="PF13358">
    <property type="entry name" value="DDE_3"/>
    <property type="match status" value="1"/>
</dbReference>
<name>A0A5J4R3H8_9ZZZZ</name>